<dbReference type="GO" id="GO:0006313">
    <property type="term" value="P:DNA transposition"/>
    <property type="evidence" value="ECO:0007669"/>
    <property type="project" value="UniProtKB-UniRule"/>
</dbReference>
<gene>
    <name evidence="7" type="ORF">V4D30_03870</name>
</gene>
<keyword evidence="3 6" id="KW-0815">Transposition</keyword>
<comment type="function">
    <text evidence="1 6">Required for the transposition of the insertion element.</text>
</comment>
<evidence type="ECO:0000256" key="3">
    <source>
        <dbReference type="ARBA" id="ARBA00022578"/>
    </source>
</evidence>
<evidence type="ECO:0000256" key="2">
    <source>
        <dbReference type="ARBA" id="ARBA00010961"/>
    </source>
</evidence>
<evidence type="ECO:0000256" key="5">
    <source>
        <dbReference type="ARBA" id="ARBA00023172"/>
    </source>
</evidence>
<comment type="similarity">
    <text evidence="2 6">Belongs to the transposase mutator family.</text>
</comment>
<dbReference type="GO" id="GO:0003677">
    <property type="term" value="F:DNA binding"/>
    <property type="evidence" value="ECO:0007669"/>
    <property type="project" value="UniProtKB-UniRule"/>
</dbReference>
<name>A0AAU8H1Q3_9BACT</name>
<dbReference type="KEGG" id="taut:V4D30_03870"/>
<keyword evidence="5 6" id="KW-0233">DNA recombination</keyword>
<accession>A0AAU8H1Q3</accession>
<reference evidence="7" key="1">
    <citation type="submission" date="2024-01" db="EMBL/GenBank/DDBJ databases">
        <title>The first autotrophic representatives of the genus Thermodesulfovibrio.</title>
        <authorList>
            <person name="Maltseva A.I."/>
            <person name="Elcheninov A.G."/>
            <person name="Kublanov I.V."/>
            <person name="Lebedinsky A.V."/>
            <person name="Frolov E.N."/>
        </authorList>
    </citation>
    <scope>NUCLEOTIDE SEQUENCE</scope>
    <source>
        <strain evidence="7">3907-1M</strain>
    </source>
</reference>
<dbReference type="EMBL" id="CP144373">
    <property type="protein sequence ID" value="XCH47417.1"/>
    <property type="molecule type" value="Genomic_DNA"/>
</dbReference>
<sequence length="157" mass="19267">MCFVHLKRNIRRNMGKEASKEFLKKLHQIKQFSAGLEEAVERFKALCDRYQRSYPYFMKELKEKAEKYFNFLRYPENIRRHIYTTNAVENFNRRIEEIRLRLGGYFQSVEILEMNLFLQRERLLQGRWKKPVPILKANAYELRQIFNRKFYGQTQNS</sequence>
<evidence type="ECO:0000256" key="6">
    <source>
        <dbReference type="RuleBase" id="RU365089"/>
    </source>
</evidence>
<dbReference type="InterPro" id="IPR001207">
    <property type="entry name" value="Transposase_mutator"/>
</dbReference>
<protein>
    <recommendedName>
        <fullName evidence="6">Mutator family transposase</fullName>
    </recommendedName>
</protein>
<proteinExistence type="inferred from homology"/>
<dbReference type="Pfam" id="PF00872">
    <property type="entry name" value="Transposase_mut"/>
    <property type="match status" value="1"/>
</dbReference>
<evidence type="ECO:0000313" key="7">
    <source>
        <dbReference type="EMBL" id="XCH47417.1"/>
    </source>
</evidence>
<keyword evidence="6" id="KW-0814">Transposable element</keyword>
<dbReference type="PANTHER" id="PTHR33217">
    <property type="entry name" value="TRANSPOSASE FOR INSERTION SEQUENCE ELEMENT IS1081"/>
    <property type="match status" value="1"/>
</dbReference>
<keyword evidence="4 6" id="KW-0238">DNA-binding</keyword>
<dbReference type="AlphaFoldDB" id="A0AAU8H1Q3"/>
<dbReference type="RefSeq" id="WP_353684940.1">
    <property type="nucleotide sequence ID" value="NZ_CP144373.1"/>
</dbReference>
<evidence type="ECO:0000256" key="4">
    <source>
        <dbReference type="ARBA" id="ARBA00023125"/>
    </source>
</evidence>
<organism evidence="7">
    <name type="scientific">Thermodesulfovibrio autotrophicus</name>
    <dbReference type="NCBI Taxonomy" id="3118333"/>
    <lineage>
        <taxon>Bacteria</taxon>
        <taxon>Pseudomonadati</taxon>
        <taxon>Nitrospirota</taxon>
        <taxon>Thermodesulfovibrionia</taxon>
        <taxon>Thermodesulfovibrionales</taxon>
        <taxon>Thermodesulfovibrionaceae</taxon>
        <taxon>Thermodesulfovibrio</taxon>
    </lineage>
</organism>
<dbReference type="GO" id="GO:0004803">
    <property type="term" value="F:transposase activity"/>
    <property type="evidence" value="ECO:0007669"/>
    <property type="project" value="UniProtKB-UniRule"/>
</dbReference>
<evidence type="ECO:0000256" key="1">
    <source>
        <dbReference type="ARBA" id="ARBA00002190"/>
    </source>
</evidence>
<dbReference type="PANTHER" id="PTHR33217:SF7">
    <property type="entry name" value="TRANSPOSASE FOR INSERTION SEQUENCE ELEMENT IS1081"/>
    <property type="match status" value="1"/>
</dbReference>